<organism evidence="1 2">
    <name type="scientific">Araneus ventricosus</name>
    <name type="common">Orbweaver spider</name>
    <name type="synonym">Epeira ventricosa</name>
    <dbReference type="NCBI Taxonomy" id="182803"/>
    <lineage>
        <taxon>Eukaryota</taxon>
        <taxon>Metazoa</taxon>
        <taxon>Ecdysozoa</taxon>
        <taxon>Arthropoda</taxon>
        <taxon>Chelicerata</taxon>
        <taxon>Arachnida</taxon>
        <taxon>Araneae</taxon>
        <taxon>Araneomorphae</taxon>
        <taxon>Entelegynae</taxon>
        <taxon>Araneoidea</taxon>
        <taxon>Araneidae</taxon>
        <taxon>Araneus</taxon>
    </lineage>
</organism>
<protein>
    <submittedName>
        <fullName evidence="1">Uncharacterized protein</fullName>
    </submittedName>
</protein>
<name>A0A4Y2DES3_ARAVE</name>
<proteinExistence type="predicted"/>
<dbReference type="OrthoDB" id="6429852at2759"/>
<comment type="caution">
    <text evidence="1">The sequence shown here is derived from an EMBL/GenBank/DDBJ whole genome shotgun (WGS) entry which is preliminary data.</text>
</comment>
<dbReference type="PANTHER" id="PTHR47331:SF5">
    <property type="entry name" value="RIBONUCLEASE H"/>
    <property type="match status" value="1"/>
</dbReference>
<dbReference type="EMBL" id="BGPR01000357">
    <property type="protein sequence ID" value="GBM15260.1"/>
    <property type="molecule type" value="Genomic_DNA"/>
</dbReference>
<reference evidence="1 2" key="1">
    <citation type="journal article" date="2019" name="Sci. Rep.">
        <title>Orb-weaving spider Araneus ventricosus genome elucidates the spidroin gene catalogue.</title>
        <authorList>
            <person name="Kono N."/>
            <person name="Nakamura H."/>
            <person name="Ohtoshi R."/>
            <person name="Moran D.A.P."/>
            <person name="Shinohara A."/>
            <person name="Yoshida Y."/>
            <person name="Fujiwara M."/>
            <person name="Mori M."/>
            <person name="Tomita M."/>
            <person name="Arakawa K."/>
        </authorList>
    </citation>
    <scope>NUCLEOTIDE SEQUENCE [LARGE SCALE GENOMIC DNA]</scope>
</reference>
<dbReference type="PANTHER" id="PTHR47331">
    <property type="entry name" value="PHD-TYPE DOMAIN-CONTAINING PROTEIN"/>
    <property type="match status" value="1"/>
</dbReference>
<accession>A0A4Y2DES3</accession>
<keyword evidence="2" id="KW-1185">Reference proteome</keyword>
<evidence type="ECO:0000313" key="2">
    <source>
        <dbReference type="Proteomes" id="UP000499080"/>
    </source>
</evidence>
<dbReference type="AlphaFoldDB" id="A0A4Y2DES3"/>
<evidence type="ECO:0000313" key="1">
    <source>
        <dbReference type="EMBL" id="GBM15260.1"/>
    </source>
</evidence>
<dbReference type="Proteomes" id="UP000499080">
    <property type="component" value="Unassembled WGS sequence"/>
</dbReference>
<sequence>MPWKEDNAFLSHNYELPLKRLGSTAKKLEKIGYLEAYHQVFKEWSQEGIIEDVPKEELSLSNAHYLPHRPVIKEKLTSSSMKIRLVFDESVKTLNHPSLNDCLETGLNLIETIPYVLAIFRLQNCATSVRDVSELDNFIKADTEITKEAKFDVRGSEQTEIPACPFSNSMSQVLGLIWNKNSDTLEIDSEALKYDETIKITERKVLSIISSVFDPIGFIAPALL</sequence>
<gene>
    <name evidence="1" type="ORF">AVEN_144047_1</name>
</gene>